<sequence>DLILLFHRFAHPTERGGRLSCGELKQLLRAVQGDDETEPELPEGFPERLYEAWAPQGVPLTEGRFKAGFKVYMQQRETWLEQWQFQEFCNQLAEDLGHLNPPMSFLQAVWRAAMPSSTATSSSNSSQLLQILQVKEIGPISDAAYDALLQAYSDQWQSWLEDWISERQVIMNLPDEEDKEVKAAMVVQRHFRAYQARKEVKSKRLEMFLGDLAGTMGNRARFSKLFLQFSGGKNHWTGLPPPPPAFGFDALKKLQRLAVGKGKSEEALDAGQVVTAVDFRRGLMLWNQRRFKQLKKWERARYGEVYVCPCCRGRWRLAKVMDDLGRVLEIGKVVDTGVTPGVASLSGRAGLPRFPVPGGRPAVAGSAARKLPHPNDVAVLHNQVARDVAKGAALCLLPPGSARPALAGRLLLQAAVSGSSTGAPLLLLADDHELDAVKLWLASAAPKYEVIKASLQQQSHISKVAGHQLATILLSTPFTFERLGLQVSQLDYVLMSCSATEIPMLRECQAGDEFMAPFSIISKRPRVVCLLDSTCEVHQALQGHLAAVSEAKDHMSKALQYLEGTKPGQGGYSQACLEDFSRHVSRFPDVVRYGPGGPEDGEELPLGFTGPLQPLKRHPVIRSKQDEMSSEASDSSLSPVAPVTVRPEPAAEPTPEPQPAASSGLFF</sequence>
<dbReference type="CDD" id="cd23767">
    <property type="entry name" value="IQCD"/>
    <property type="match status" value="1"/>
</dbReference>
<evidence type="ECO:0000313" key="3">
    <source>
        <dbReference type="EMBL" id="CAL1129347.1"/>
    </source>
</evidence>
<keyword evidence="4" id="KW-1185">Reference proteome</keyword>
<comment type="caution">
    <text evidence="2">The sequence shown here is derived from an EMBL/GenBank/DDBJ whole genome shotgun (WGS) entry which is preliminary data.</text>
</comment>
<dbReference type="SMART" id="SM00015">
    <property type="entry name" value="IQ"/>
    <property type="match status" value="1"/>
</dbReference>
<accession>A0A9P1BME2</accession>
<name>A0A9P1BME2_9DINO</name>
<dbReference type="InterPro" id="IPR000048">
    <property type="entry name" value="IQ_motif_EF-hand-BS"/>
</dbReference>
<dbReference type="PROSITE" id="PS50096">
    <property type="entry name" value="IQ"/>
    <property type="match status" value="1"/>
</dbReference>
<dbReference type="Proteomes" id="UP001152797">
    <property type="component" value="Unassembled WGS sequence"/>
</dbReference>
<dbReference type="EMBL" id="CAMXCT010000236">
    <property type="protein sequence ID" value="CAI3975972.1"/>
    <property type="molecule type" value="Genomic_DNA"/>
</dbReference>
<proteinExistence type="predicted"/>
<organism evidence="2">
    <name type="scientific">Cladocopium goreaui</name>
    <dbReference type="NCBI Taxonomy" id="2562237"/>
    <lineage>
        <taxon>Eukaryota</taxon>
        <taxon>Sar</taxon>
        <taxon>Alveolata</taxon>
        <taxon>Dinophyceae</taxon>
        <taxon>Suessiales</taxon>
        <taxon>Symbiodiniaceae</taxon>
        <taxon>Cladocopium</taxon>
    </lineage>
</organism>
<evidence type="ECO:0000256" key="1">
    <source>
        <dbReference type="SAM" id="MobiDB-lite"/>
    </source>
</evidence>
<dbReference type="AlphaFoldDB" id="A0A9P1BME2"/>
<dbReference type="EMBL" id="CAMXCT030000236">
    <property type="protein sequence ID" value="CAL4763284.1"/>
    <property type="molecule type" value="Genomic_DNA"/>
</dbReference>
<reference evidence="3" key="2">
    <citation type="submission" date="2024-04" db="EMBL/GenBank/DDBJ databases">
        <authorList>
            <person name="Chen Y."/>
            <person name="Shah S."/>
            <person name="Dougan E. K."/>
            <person name="Thang M."/>
            <person name="Chan C."/>
        </authorList>
    </citation>
    <scope>NUCLEOTIDE SEQUENCE [LARGE SCALE GENOMIC DNA]</scope>
</reference>
<dbReference type="EMBL" id="CAMXCT020000236">
    <property type="protein sequence ID" value="CAL1129347.1"/>
    <property type="molecule type" value="Genomic_DNA"/>
</dbReference>
<reference evidence="2" key="1">
    <citation type="submission" date="2022-10" db="EMBL/GenBank/DDBJ databases">
        <authorList>
            <person name="Chen Y."/>
            <person name="Dougan E. K."/>
            <person name="Chan C."/>
            <person name="Rhodes N."/>
            <person name="Thang M."/>
        </authorList>
    </citation>
    <scope>NUCLEOTIDE SEQUENCE</scope>
</reference>
<dbReference type="Pfam" id="PF00612">
    <property type="entry name" value="IQ"/>
    <property type="match status" value="1"/>
</dbReference>
<feature type="region of interest" description="Disordered" evidence="1">
    <location>
        <begin position="593"/>
        <end position="667"/>
    </location>
</feature>
<evidence type="ECO:0000313" key="4">
    <source>
        <dbReference type="Proteomes" id="UP001152797"/>
    </source>
</evidence>
<evidence type="ECO:0000313" key="2">
    <source>
        <dbReference type="EMBL" id="CAI3975972.1"/>
    </source>
</evidence>
<gene>
    <name evidence="2" type="ORF">C1SCF055_LOCUS4236</name>
</gene>
<dbReference type="OrthoDB" id="423942at2759"/>
<feature type="non-terminal residue" evidence="2">
    <location>
        <position position="1"/>
    </location>
</feature>
<protein>
    <submittedName>
        <fullName evidence="2">Uncharacterized protein</fullName>
    </submittedName>
</protein>